<feature type="transmembrane region" description="Helical" evidence="1">
    <location>
        <begin position="73"/>
        <end position="91"/>
    </location>
</feature>
<keyword evidence="1" id="KW-0472">Membrane</keyword>
<evidence type="ECO:0000313" key="2">
    <source>
        <dbReference type="EMBL" id="SLM27701.1"/>
    </source>
</evidence>
<dbReference type="AlphaFoldDB" id="A0A1W1H5D7"/>
<organism evidence="2 3">
    <name type="scientific">Desulfamplus magnetovallimortis</name>
    <dbReference type="NCBI Taxonomy" id="1246637"/>
    <lineage>
        <taxon>Bacteria</taxon>
        <taxon>Pseudomonadati</taxon>
        <taxon>Thermodesulfobacteriota</taxon>
        <taxon>Desulfobacteria</taxon>
        <taxon>Desulfobacterales</taxon>
        <taxon>Desulfobacteraceae</taxon>
        <taxon>Desulfamplus</taxon>
    </lineage>
</organism>
<evidence type="ECO:0000256" key="1">
    <source>
        <dbReference type="SAM" id="Phobius"/>
    </source>
</evidence>
<name>A0A1W1H5D7_9BACT</name>
<keyword evidence="1" id="KW-1133">Transmembrane helix</keyword>
<feature type="transmembrane region" description="Helical" evidence="1">
    <location>
        <begin position="34"/>
        <end position="52"/>
    </location>
</feature>
<keyword evidence="3" id="KW-1185">Reference proteome</keyword>
<proteinExistence type="predicted"/>
<dbReference type="EMBL" id="FWEV01000010">
    <property type="protein sequence ID" value="SLM27701.1"/>
    <property type="molecule type" value="Genomic_DNA"/>
</dbReference>
<keyword evidence="1" id="KW-0812">Transmembrane</keyword>
<dbReference type="RefSeq" id="WP_080804165.1">
    <property type="nucleotide sequence ID" value="NZ_LT828545.1"/>
</dbReference>
<dbReference type="Proteomes" id="UP000191931">
    <property type="component" value="Unassembled WGS sequence"/>
</dbReference>
<gene>
    <name evidence="2" type="ORF">MTBBW1_1070017</name>
</gene>
<sequence>MHLFKVVLTALISFLIFFSYLTLAIEPDISLAITKMVGVSGFIVILIAVLQFSSDHCDAKSSLQTQHSGKKELSAGFIIAFAILMRLMFLFHTPTLSDDIYRYCLDGAMLANGQNPYSYTPLELLEAMQRQETFRNESEIIFPNSPSQLCERGLGGEVNGQVIKNPFLNPSEAMTDLQWKYPSLFSQSDVGIEYDHEGLERIREIYPEISTLLPLINHPELATIYPPAAQITFAIGNFADSALNFNESFTGIKTVLIIMDTLSCLFIIRILKKMKLPACHATIYAWHPLPVLEIAKSGHIDGAAIFFL</sequence>
<dbReference type="OrthoDB" id="3362857at2"/>
<protein>
    <submittedName>
        <fullName evidence="2">Uncharacterized protein</fullName>
    </submittedName>
</protein>
<dbReference type="Pfam" id="PF26314">
    <property type="entry name" value="MptA_B_family"/>
    <property type="match status" value="1"/>
</dbReference>
<evidence type="ECO:0000313" key="3">
    <source>
        <dbReference type="Proteomes" id="UP000191931"/>
    </source>
</evidence>
<reference evidence="2 3" key="1">
    <citation type="submission" date="2017-03" db="EMBL/GenBank/DDBJ databases">
        <authorList>
            <person name="Afonso C.L."/>
            <person name="Miller P.J."/>
            <person name="Scott M.A."/>
            <person name="Spackman E."/>
            <person name="Goraichik I."/>
            <person name="Dimitrov K.M."/>
            <person name="Suarez D.L."/>
            <person name="Swayne D.E."/>
        </authorList>
    </citation>
    <scope>NUCLEOTIDE SEQUENCE [LARGE SCALE GENOMIC DNA]</scope>
    <source>
        <strain evidence="2">PRJEB14757</strain>
    </source>
</reference>
<accession>A0A1W1H5D7</accession>
<dbReference type="STRING" id="1246637.MTBBW1_1070017"/>